<dbReference type="GO" id="GO:0004843">
    <property type="term" value="F:cysteine-type deubiquitinase activity"/>
    <property type="evidence" value="ECO:0007669"/>
    <property type="project" value="UniProtKB-EC"/>
</dbReference>
<keyword evidence="15" id="KW-0539">Nucleus</keyword>
<feature type="domain" description="A20-type" evidence="18">
    <location>
        <begin position="919"/>
        <end position="954"/>
    </location>
</feature>
<feature type="domain" description="A20-type" evidence="18">
    <location>
        <begin position="1100"/>
        <end position="1135"/>
    </location>
</feature>
<dbReference type="GO" id="GO:0005634">
    <property type="term" value="C:nucleus"/>
    <property type="evidence" value="ECO:0007669"/>
    <property type="project" value="UniProtKB-SubCell"/>
</dbReference>
<keyword evidence="12" id="KW-0378">Hydrolase</keyword>
<evidence type="ECO:0000256" key="5">
    <source>
        <dbReference type="ARBA" id="ARBA00012759"/>
    </source>
</evidence>
<keyword evidence="7" id="KW-0597">Phosphoprotein</keyword>
<feature type="domain" description="OTU" evidence="17">
    <location>
        <begin position="91"/>
        <end position="259"/>
    </location>
</feature>
<dbReference type="AlphaFoldDB" id="A0AAV2HHC5"/>
<feature type="region of interest" description="Disordered" evidence="16">
    <location>
        <begin position="855"/>
        <end position="913"/>
    </location>
</feature>
<dbReference type="SMART" id="SM00259">
    <property type="entry name" value="ZnF_A20"/>
    <property type="match status" value="5"/>
</dbReference>
<dbReference type="PROSITE" id="PS51036">
    <property type="entry name" value="ZF_A20"/>
    <property type="match status" value="3"/>
</dbReference>
<dbReference type="InterPro" id="IPR003323">
    <property type="entry name" value="OTU_dom"/>
</dbReference>
<dbReference type="GO" id="GO:0071947">
    <property type="term" value="P:protein deubiquitination involved in ubiquitin-dependent protein catabolic process"/>
    <property type="evidence" value="ECO:0007669"/>
    <property type="project" value="TreeGrafter"/>
</dbReference>
<evidence type="ECO:0000256" key="1">
    <source>
        <dbReference type="ARBA" id="ARBA00000707"/>
    </source>
</evidence>
<feature type="domain" description="A20-type" evidence="18">
    <location>
        <begin position="494"/>
        <end position="528"/>
    </location>
</feature>
<keyword evidence="9" id="KW-0479">Metal-binding</keyword>
<dbReference type="Pfam" id="PF01754">
    <property type="entry name" value="zf-A20"/>
    <property type="match status" value="1"/>
</dbReference>
<dbReference type="GO" id="GO:0030177">
    <property type="term" value="P:positive regulation of Wnt signaling pathway"/>
    <property type="evidence" value="ECO:0007669"/>
    <property type="project" value="TreeGrafter"/>
</dbReference>
<comment type="similarity">
    <text evidence="4">Belongs to the peptidase C64 family.</text>
</comment>
<evidence type="ECO:0000256" key="11">
    <source>
        <dbReference type="ARBA" id="ARBA00022786"/>
    </source>
</evidence>
<dbReference type="EC" id="3.4.19.12" evidence="5"/>
<dbReference type="CDD" id="cd22750">
    <property type="entry name" value="OTU_C64"/>
    <property type="match status" value="1"/>
</dbReference>
<dbReference type="InterPro" id="IPR051346">
    <property type="entry name" value="OTU_Deubiquitinase"/>
</dbReference>
<evidence type="ECO:0000256" key="3">
    <source>
        <dbReference type="ARBA" id="ARBA00004496"/>
    </source>
</evidence>
<feature type="compositionally biased region" description="Basic and acidic residues" evidence="16">
    <location>
        <begin position="735"/>
        <end position="749"/>
    </location>
</feature>
<proteinExistence type="inferred from homology"/>
<evidence type="ECO:0000313" key="20">
    <source>
        <dbReference type="Proteomes" id="UP001497497"/>
    </source>
</evidence>
<feature type="region of interest" description="Disordered" evidence="16">
    <location>
        <begin position="735"/>
        <end position="757"/>
    </location>
</feature>
<keyword evidence="20" id="KW-1185">Reference proteome</keyword>
<dbReference type="GO" id="GO:0007010">
    <property type="term" value="P:cytoskeleton organization"/>
    <property type="evidence" value="ECO:0007669"/>
    <property type="project" value="TreeGrafter"/>
</dbReference>
<dbReference type="GO" id="GO:0035523">
    <property type="term" value="P:protein K29-linked deubiquitination"/>
    <property type="evidence" value="ECO:0007669"/>
    <property type="project" value="TreeGrafter"/>
</dbReference>
<evidence type="ECO:0000259" key="18">
    <source>
        <dbReference type="PROSITE" id="PS51036"/>
    </source>
</evidence>
<dbReference type="Gene3D" id="1.20.5.4770">
    <property type="match status" value="1"/>
</dbReference>
<keyword evidence="8" id="KW-0645">Protease</keyword>
<comment type="caution">
    <text evidence="19">The sequence shown here is derived from an EMBL/GenBank/DDBJ whole genome shotgun (WGS) entry which is preliminary data.</text>
</comment>
<evidence type="ECO:0000256" key="8">
    <source>
        <dbReference type="ARBA" id="ARBA00022670"/>
    </source>
</evidence>
<accession>A0AAV2HHC5</accession>
<feature type="compositionally biased region" description="Polar residues" evidence="16">
    <location>
        <begin position="1041"/>
        <end position="1055"/>
    </location>
</feature>
<evidence type="ECO:0000256" key="13">
    <source>
        <dbReference type="ARBA" id="ARBA00022807"/>
    </source>
</evidence>
<evidence type="ECO:0000256" key="7">
    <source>
        <dbReference type="ARBA" id="ARBA00022553"/>
    </source>
</evidence>
<keyword evidence="10" id="KW-0863">Zinc-finger</keyword>
<evidence type="ECO:0000313" key="19">
    <source>
        <dbReference type="EMBL" id="CAL1531879.1"/>
    </source>
</evidence>
<dbReference type="Gene3D" id="4.10.240.30">
    <property type="match status" value="1"/>
</dbReference>
<dbReference type="Gene3D" id="3.90.70.80">
    <property type="match status" value="1"/>
</dbReference>
<feature type="compositionally biased region" description="Polar residues" evidence="16">
    <location>
        <begin position="903"/>
        <end position="912"/>
    </location>
</feature>
<evidence type="ECO:0000259" key="17">
    <source>
        <dbReference type="PROSITE" id="PS50802"/>
    </source>
</evidence>
<dbReference type="GO" id="GO:1990168">
    <property type="term" value="P:protein K33-linked deubiquitination"/>
    <property type="evidence" value="ECO:0007669"/>
    <property type="project" value="TreeGrafter"/>
</dbReference>
<dbReference type="Proteomes" id="UP001497497">
    <property type="component" value="Unassembled WGS sequence"/>
</dbReference>
<feature type="region of interest" description="Disordered" evidence="16">
    <location>
        <begin position="1036"/>
        <end position="1056"/>
    </location>
</feature>
<evidence type="ECO:0000256" key="6">
    <source>
        <dbReference type="ARBA" id="ARBA00022490"/>
    </source>
</evidence>
<evidence type="ECO:0000256" key="2">
    <source>
        <dbReference type="ARBA" id="ARBA00004123"/>
    </source>
</evidence>
<comment type="catalytic activity">
    <reaction evidence="1">
        <text>Thiol-dependent hydrolysis of ester, thioester, amide, peptide and isopeptide bonds formed by the C-terminal Gly of ubiquitin (a 76-residue protein attached to proteins as an intracellular targeting signal).</text>
        <dbReference type="EC" id="3.4.19.12"/>
    </reaction>
</comment>
<dbReference type="PANTHER" id="PTHR13367:SF3">
    <property type="entry name" value="TUMOR NECROSIS FACTOR ALPHA-INDUCED PROTEIN 3"/>
    <property type="match status" value="1"/>
</dbReference>
<keyword evidence="11" id="KW-0833">Ubl conjugation pathway</keyword>
<feature type="compositionally biased region" description="Basic and acidic residues" evidence="16">
    <location>
        <begin position="855"/>
        <end position="884"/>
    </location>
</feature>
<dbReference type="EMBL" id="CAXITT010000100">
    <property type="protein sequence ID" value="CAL1531879.1"/>
    <property type="molecule type" value="Genomic_DNA"/>
</dbReference>
<evidence type="ECO:0000256" key="14">
    <source>
        <dbReference type="ARBA" id="ARBA00022833"/>
    </source>
</evidence>
<dbReference type="GO" id="GO:0008270">
    <property type="term" value="F:zinc ion binding"/>
    <property type="evidence" value="ECO:0007669"/>
    <property type="project" value="UniProtKB-KW"/>
</dbReference>
<reference evidence="19 20" key="1">
    <citation type="submission" date="2024-04" db="EMBL/GenBank/DDBJ databases">
        <authorList>
            <consortium name="Genoscope - CEA"/>
            <person name="William W."/>
        </authorList>
    </citation>
    <scope>NUCLEOTIDE SEQUENCE [LARGE SCALE GENOMIC DNA]</scope>
</reference>
<dbReference type="InterPro" id="IPR002653">
    <property type="entry name" value="Znf_A20"/>
</dbReference>
<dbReference type="PROSITE" id="PS50802">
    <property type="entry name" value="OTU"/>
    <property type="match status" value="1"/>
</dbReference>
<evidence type="ECO:0000256" key="4">
    <source>
        <dbReference type="ARBA" id="ARBA00005865"/>
    </source>
</evidence>
<organism evidence="19 20">
    <name type="scientific">Lymnaea stagnalis</name>
    <name type="common">Great pond snail</name>
    <name type="synonym">Helix stagnalis</name>
    <dbReference type="NCBI Taxonomy" id="6523"/>
    <lineage>
        <taxon>Eukaryota</taxon>
        <taxon>Metazoa</taxon>
        <taxon>Spiralia</taxon>
        <taxon>Lophotrochozoa</taxon>
        <taxon>Mollusca</taxon>
        <taxon>Gastropoda</taxon>
        <taxon>Heterobranchia</taxon>
        <taxon>Euthyneura</taxon>
        <taxon>Panpulmonata</taxon>
        <taxon>Hygrophila</taxon>
        <taxon>Lymnaeoidea</taxon>
        <taxon>Lymnaeidae</taxon>
        <taxon>Lymnaea</taxon>
    </lineage>
</organism>
<protein>
    <recommendedName>
        <fullName evidence="5">ubiquitinyl hydrolase 1</fullName>
        <ecNumber evidence="5">3.4.19.12</ecNumber>
    </recommendedName>
</protein>
<evidence type="ECO:0000256" key="16">
    <source>
        <dbReference type="SAM" id="MobiDB-lite"/>
    </source>
</evidence>
<evidence type="ECO:0000256" key="9">
    <source>
        <dbReference type="ARBA" id="ARBA00022723"/>
    </source>
</evidence>
<sequence>MQINSKANDYVKERGNVQQWIRSRVDYRSDDLQKPYTFVRDTSHHDCQLPAIEALNLLLKDLYQRSSLDQDMIDDLERAQVLNWCPRAIKLKAVTTPRDGNCLVHSVSLAIWGVEDSTNVLRDLLLITARNDFHNRFKKRWERQHLQDLSALVTTTLSISDQEWEDVIRSISNMGSTAMCAAVPHRFLESVHIYILANILRRPIIVVTDSLARSLTGQSLQANNIGGIYLPLEWDPVECCKTPIIIGYSLSHFCPLISELTDPTKAREESVFLFPLVNKDLSFLPIRYLTEEEERQAWDLVQKFFNMKELEVAGESLPTKIPCARMVFKPFEINLFNEHLKLCEQRCAAVMQAGNANSKQPATRNAKDQYFQIQLSSQTELVRMPLKSSSQENARLGPTVKNNCITKGCFNVGDPNQGNMCDTCLRNFTIAEAGRELISLQDGSLQYFAIDVPCNNPNNEATAATQIDQIVSSVIPTAPPPSGVYASEPEVPLSMLNDRCIKKCGYRSSSQTAPYCHQCFQLEQNKRQQREQAVEPTAPVESMIIGEGNVFIESELNIQDEDIIAMNSSSSGESSYLPSSISDILKQKDITGTEITWTEGGNIYSLKTPSAGHGPTASLCERSYSKLDELLCKRTGCEGVRLKEKDFCLKCSEELPTSGKLLSHVTPMTSEAKPSSAFPETITCNNNEDIEISAELSVRCAYQNCESPVKLPNKLCNKCQEILIELTKRQPVVGEKTRENVLEPQEPTKESVMYGTRNTQSTLQNNLSEDIRLQKELQAPASPWLKPTEMGHKINDVQKEKERALNESSTTQPAFRHTFNKIDDMQREKERALNESSTTQPAFRHTFNKIDDMQREKEKQTLELKPKDLRGKSTDLQRETERHTQQSSSTQSKFKFETENLSRRSSSLSPKATSKMVLSSRGKHCRISGCQNYGDPTEDNMCSSCYRKSLKSPFPTPRHLESRQLINTSAQHVTRSSEPAIHLGSGANKYGTSVYQSSSPPNENYLTSLATSKAPYRGAETREYVMAKVNSTLSKYEHESSPSFNESRPSFNESRPSFRHNVVTSMSSFASQYGTQEQPSPDLREADQRFNQAYEKTVRKGEQAKCKTLYCDHYGNPKKQGYCNACYNIYQQQKALETYGEDVPDKLK</sequence>
<keyword evidence="14" id="KW-0862">Zinc</keyword>
<dbReference type="GO" id="GO:0070530">
    <property type="term" value="F:K63-linked polyubiquitin modification-dependent protein binding"/>
    <property type="evidence" value="ECO:0007669"/>
    <property type="project" value="TreeGrafter"/>
</dbReference>
<dbReference type="GO" id="GO:0003677">
    <property type="term" value="F:DNA binding"/>
    <property type="evidence" value="ECO:0007669"/>
    <property type="project" value="InterPro"/>
</dbReference>
<dbReference type="GO" id="GO:0005737">
    <property type="term" value="C:cytoplasm"/>
    <property type="evidence" value="ECO:0007669"/>
    <property type="project" value="UniProtKB-SubCell"/>
</dbReference>
<keyword evidence="13" id="KW-0788">Thiol protease</keyword>
<comment type="subcellular location">
    <subcellularLocation>
        <location evidence="3">Cytoplasm</location>
    </subcellularLocation>
    <subcellularLocation>
        <location evidence="2">Nucleus</location>
    </subcellularLocation>
</comment>
<dbReference type="GO" id="GO:0016477">
    <property type="term" value="P:cell migration"/>
    <property type="evidence" value="ECO:0007669"/>
    <property type="project" value="TreeGrafter"/>
</dbReference>
<name>A0AAV2HHC5_LYMST</name>
<dbReference type="Pfam" id="PF02338">
    <property type="entry name" value="OTU"/>
    <property type="match status" value="1"/>
</dbReference>
<evidence type="ECO:0000256" key="10">
    <source>
        <dbReference type="ARBA" id="ARBA00022771"/>
    </source>
</evidence>
<evidence type="ECO:0000256" key="15">
    <source>
        <dbReference type="ARBA" id="ARBA00023242"/>
    </source>
</evidence>
<keyword evidence="6" id="KW-0963">Cytoplasm</keyword>
<evidence type="ECO:0000256" key="12">
    <source>
        <dbReference type="ARBA" id="ARBA00022801"/>
    </source>
</evidence>
<dbReference type="PANTHER" id="PTHR13367">
    <property type="entry name" value="UBIQUITIN THIOESTERASE"/>
    <property type="match status" value="1"/>
</dbReference>
<gene>
    <name evidence="19" type="ORF">GSLYS_00005974001</name>
</gene>